<dbReference type="AlphaFoldDB" id="A0A2A2WKX3"/>
<organism evidence="1 2">
    <name type="scientific">Dietzia natronolimnaea</name>
    <dbReference type="NCBI Taxonomy" id="161920"/>
    <lineage>
        <taxon>Bacteria</taxon>
        <taxon>Bacillati</taxon>
        <taxon>Actinomycetota</taxon>
        <taxon>Actinomycetes</taxon>
        <taxon>Mycobacteriales</taxon>
        <taxon>Dietziaceae</taxon>
        <taxon>Dietzia</taxon>
    </lineage>
</organism>
<evidence type="ECO:0000313" key="2">
    <source>
        <dbReference type="Proteomes" id="UP000218810"/>
    </source>
</evidence>
<proteinExistence type="predicted"/>
<reference evidence="2" key="1">
    <citation type="submission" date="2017-09" db="EMBL/GenBank/DDBJ databases">
        <authorList>
            <person name="Zhang Y."/>
            <person name="Huang X."/>
            <person name="Liu J."/>
            <person name="Lu L."/>
            <person name="Peng K."/>
        </authorList>
    </citation>
    <scope>NUCLEOTIDE SEQUENCE [LARGE SCALE GENOMIC DNA]</scope>
    <source>
        <strain evidence="2">S-XJ-1</strain>
    </source>
</reference>
<evidence type="ECO:0000313" key="1">
    <source>
        <dbReference type="EMBL" id="PAY21815.1"/>
    </source>
</evidence>
<sequence length="135" mass="15438">MEKMIDKSSYNKVARELSIPHQFRLRAPVERVRQAVENLPGVPDTVPPQFAPYYLLKEQGRAKFGITNSILPNHYDIEVTYRAEPFGASGELRFHRWPSDAADDVDSHRDMVETVLGELRHLDPGMQVRRPEVAA</sequence>
<gene>
    <name evidence="1" type="ORF">CEY15_16820</name>
</gene>
<name>A0A2A2WKX3_9ACTN</name>
<keyword evidence="2" id="KW-1185">Reference proteome</keyword>
<dbReference type="EMBL" id="NTGA01000041">
    <property type="protein sequence ID" value="PAY21815.1"/>
    <property type="molecule type" value="Genomic_DNA"/>
</dbReference>
<protein>
    <submittedName>
        <fullName evidence="1">Uncharacterized protein</fullName>
    </submittedName>
</protein>
<accession>A0A2A2WKX3</accession>
<dbReference type="Proteomes" id="UP000218810">
    <property type="component" value="Unassembled WGS sequence"/>
</dbReference>
<comment type="caution">
    <text evidence="1">The sequence shown here is derived from an EMBL/GenBank/DDBJ whole genome shotgun (WGS) entry which is preliminary data.</text>
</comment>